<feature type="region of interest" description="Disordered" evidence="1">
    <location>
        <begin position="26"/>
        <end position="55"/>
    </location>
</feature>
<evidence type="ECO:0000313" key="3">
    <source>
        <dbReference type="EMBL" id="TQF73956.1"/>
    </source>
</evidence>
<accession>A0A541BNR8</accession>
<dbReference type="Proteomes" id="UP000316256">
    <property type="component" value="Unassembled WGS sequence"/>
</dbReference>
<keyword evidence="3" id="KW-0808">Transferase</keyword>
<protein>
    <submittedName>
        <fullName evidence="3">GNAT family N-acetyltransferase</fullName>
    </submittedName>
</protein>
<proteinExistence type="predicted"/>
<dbReference type="GO" id="GO:0016740">
    <property type="term" value="F:transferase activity"/>
    <property type="evidence" value="ECO:0007669"/>
    <property type="project" value="UniProtKB-KW"/>
</dbReference>
<dbReference type="PANTHER" id="PTHR36174">
    <property type="entry name" value="LIPID II:GLYCINE GLYCYLTRANSFERASE"/>
    <property type="match status" value="1"/>
</dbReference>
<dbReference type="EMBL" id="VIGH01000002">
    <property type="protein sequence ID" value="TQF73956.1"/>
    <property type="molecule type" value="Genomic_DNA"/>
</dbReference>
<dbReference type="PANTHER" id="PTHR36174:SF1">
    <property type="entry name" value="LIPID II:GLYCINE GLYCYLTRANSFERASE"/>
    <property type="match status" value="1"/>
</dbReference>
<comment type="caution">
    <text evidence="3">The sequence shown here is derived from an EMBL/GenBank/DDBJ whole genome shotgun (WGS) entry which is preliminary data.</text>
</comment>
<gene>
    <name evidence="3" type="ORF">FK531_04585</name>
</gene>
<dbReference type="InterPro" id="IPR050644">
    <property type="entry name" value="PG_Glycine_Bridge_Synth"/>
</dbReference>
<dbReference type="Gene3D" id="3.40.630.30">
    <property type="match status" value="1"/>
</dbReference>
<evidence type="ECO:0000256" key="1">
    <source>
        <dbReference type="SAM" id="MobiDB-lite"/>
    </source>
</evidence>
<name>A0A541BNR8_9NOCA</name>
<sequence length="403" mass="44472">MCRSARTPTGRVPDLPDACTCSALDRSAHRARPTRGRSPSPHHPHRAAGRPHSGEVAMVAMRVDSPAPRGEWRDIIARDAEALPEHAPEWVDALCEGHEFADASRLYEFSDGRRFVLPLVRRRGPAGVGGWLTSYPIARGMGGLIGNDLDAGVVSSVVADLRQSGATRVWIRPNPLTANQWTSSRGTGVTAIARRAHVIDLAGGPDAVLTRMHRSTRRGLRVAERSGVRIEIDRTGRLLPVHYELFNASVERWARHQHEPLVLARWRAQRRDPLRRMQCIARHMGDAFVVLVAFVDDTPAASGITLLGQTAHDIRAAMDRDIAGPSRANELLQWHAVRLACERGCARHHLGESGNSVGLSQFKERFGAAAVPYAEYRIERLPYTPLDLALRGMVKRVLGFHDS</sequence>
<dbReference type="SUPFAM" id="SSF55729">
    <property type="entry name" value="Acyl-CoA N-acyltransferases (Nat)"/>
    <property type="match status" value="1"/>
</dbReference>
<organism evidence="3 4">
    <name type="scientific">Rhodococcus spelaei</name>
    <dbReference type="NCBI Taxonomy" id="2546320"/>
    <lineage>
        <taxon>Bacteria</taxon>
        <taxon>Bacillati</taxon>
        <taxon>Actinomycetota</taxon>
        <taxon>Actinomycetes</taxon>
        <taxon>Mycobacteriales</taxon>
        <taxon>Nocardiaceae</taxon>
        <taxon>Rhodococcus</taxon>
    </lineage>
</organism>
<dbReference type="InterPro" id="IPR038740">
    <property type="entry name" value="BioF2-like_GNAT_dom"/>
</dbReference>
<dbReference type="InterPro" id="IPR016181">
    <property type="entry name" value="Acyl_CoA_acyltransferase"/>
</dbReference>
<feature type="domain" description="BioF2-like acetyltransferase" evidence="2">
    <location>
        <begin position="212"/>
        <end position="352"/>
    </location>
</feature>
<dbReference type="AlphaFoldDB" id="A0A541BNR8"/>
<evidence type="ECO:0000259" key="2">
    <source>
        <dbReference type="Pfam" id="PF13480"/>
    </source>
</evidence>
<evidence type="ECO:0000313" key="4">
    <source>
        <dbReference type="Proteomes" id="UP000316256"/>
    </source>
</evidence>
<feature type="compositionally biased region" description="Basic residues" evidence="1">
    <location>
        <begin position="29"/>
        <end position="49"/>
    </location>
</feature>
<reference evidence="3 4" key="1">
    <citation type="submission" date="2019-06" db="EMBL/GenBank/DDBJ databases">
        <title>Rhodococcus spaelei sp. nov., isolated from a cave.</title>
        <authorList>
            <person name="Lee S.D."/>
        </authorList>
    </citation>
    <scope>NUCLEOTIDE SEQUENCE [LARGE SCALE GENOMIC DNA]</scope>
    <source>
        <strain evidence="3 4">C9-5</strain>
    </source>
</reference>
<dbReference type="Pfam" id="PF13480">
    <property type="entry name" value="Acetyltransf_6"/>
    <property type="match status" value="1"/>
</dbReference>
<keyword evidence="4" id="KW-1185">Reference proteome</keyword>
<dbReference type="OrthoDB" id="8109875at2"/>